<dbReference type="Pfam" id="PF02826">
    <property type="entry name" value="2-Hacid_dh_C"/>
    <property type="match status" value="1"/>
</dbReference>
<dbReference type="SUPFAM" id="SSF52283">
    <property type="entry name" value="Formate/glycerate dehydrogenase catalytic domain-like"/>
    <property type="match status" value="1"/>
</dbReference>
<dbReference type="Proteomes" id="UP001250214">
    <property type="component" value="Unassembled WGS sequence"/>
</dbReference>
<evidence type="ECO:0000256" key="2">
    <source>
        <dbReference type="ARBA" id="ARBA00023027"/>
    </source>
</evidence>
<feature type="domain" description="D-isomer specific 2-hydroxyacid dehydrogenase NAD-binding" evidence="3">
    <location>
        <begin position="107"/>
        <end position="274"/>
    </location>
</feature>
<evidence type="ECO:0000259" key="3">
    <source>
        <dbReference type="Pfam" id="PF02826"/>
    </source>
</evidence>
<dbReference type="InterPro" id="IPR036291">
    <property type="entry name" value="NAD(P)-bd_dom_sf"/>
</dbReference>
<reference evidence="5" key="1">
    <citation type="submission" date="2023-07" db="EMBL/GenBank/DDBJ databases">
        <title>Novel species in the genus Lipingzhangella isolated from Sambhar Salt Lake.</title>
        <authorList>
            <person name="Jiya N."/>
            <person name="Kajale S."/>
            <person name="Sharma A."/>
        </authorList>
    </citation>
    <scope>NUCLEOTIDE SEQUENCE [LARGE SCALE GENOMIC DNA]</scope>
    <source>
        <strain evidence="5">LS1_29</strain>
    </source>
</reference>
<dbReference type="PANTHER" id="PTHR43333">
    <property type="entry name" value="2-HACID_DH_C DOMAIN-CONTAINING PROTEIN"/>
    <property type="match status" value="1"/>
</dbReference>
<keyword evidence="1" id="KW-0560">Oxidoreductase</keyword>
<evidence type="ECO:0000313" key="5">
    <source>
        <dbReference type="Proteomes" id="UP001250214"/>
    </source>
</evidence>
<sequence length="306" mass="33308">MGGYVLVPWERNRENAPAGLDVAVFDGHTKPPEASVLERVEFYVLPYVHFDREAARSSVRLLGHLPRLRAVQTLTAGYDHLVGRLPPDVTLCNGRGLHDASTAEHALALLLAAQRELPRWFAAQQRRVWEPEATGSLADSRVLIVGYGSIGAAIERRLLACDAEVVRVARHARPDEDVHPVAELPDLLPGCDIVVLVAPLTEDTRGLLGPRELGLLPDGALVVNVGRGPVLDTAALRAEQGRIRAALDVTDPEPLPSDDPLWTTPGVVITPHVAGGSATFYPRARRFVDTQLQRWATGQQLHNVVM</sequence>
<organism evidence="4 5">
    <name type="scientific">Lipingzhangella rawalii</name>
    <dbReference type="NCBI Taxonomy" id="2055835"/>
    <lineage>
        <taxon>Bacteria</taxon>
        <taxon>Bacillati</taxon>
        <taxon>Actinomycetota</taxon>
        <taxon>Actinomycetes</taxon>
        <taxon>Streptosporangiales</taxon>
        <taxon>Nocardiopsidaceae</taxon>
        <taxon>Lipingzhangella</taxon>
    </lineage>
</organism>
<comment type="caution">
    <text evidence="4">The sequence shown here is derived from an EMBL/GenBank/DDBJ whole genome shotgun (WGS) entry which is preliminary data.</text>
</comment>
<evidence type="ECO:0000313" key="4">
    <source>
        <dbReference type="EMBL" id="MDS1270966.1"/>
    </source>
</evidence>
<dbReference type="PROSITE" id="PS00671">
    <property type="entry name" value="D_2_HYDROXYACID_DH_3"/>
    <property type="match status" value="1"/>
</dbReference>
<evidence type="ECO:0000256" key="1">
    <source>
        <dbReference type="ARBA" id="ARBA00023002"/>
    </source>
</evidence>
<proteinExistence type="predicted"/>
<dbReference type="InterPro" id="IPR006140">
    <property type="entry name" value="D-isomer_DH_NAD-bd"/>
</dbReference>
<accession>A0ABU2H6Q2</accession>
<dbReference type="RefSeq" id="WP_310912519.1">
    <property type="nucleotide sequence ID" value="NZ_JAVLVT010000005.1"/>
</dbReference>
<dbReference type="CDD" id="cd12166">
    <property type="entry name" value="2-Hacid_dh_7"/>
    <property type="match status" value="1"/>
</dbReference>
<keyword evidence="5" id="KW-1185">Reference proteome</keyword>
<dbReference type="SUPFAM" id="SSF51735">
    <property type="entry name" value="NAD(P)-binding Rossmann-fold domains"/>
    <property type="match status" value="1"/>
</dbReference>
<dbReference type="Gene3D" id="3.40.50.720">
    <property type="entry name" value="NAD(P)-binding Rossmann-like Domain"/>
    <property type="match status" value="2"/>
</dbReference>
<name>A0ABU2H6Q2_9ACTN</name>
<keyword evidence="2" id="KW-0520">NAD</keyword>
<dbReference type="EMBL" id="JAVLVT010000005">
    <property type="protein sequence ID" value="MDS1270966.1"/>
    <property type="molecule type" value="Genomic_DNA"/>
</dbReference>
<protein>
    <submittedName>
        <fullName evidence="4">2-hydroxyacid dehydrogenase</fullName>
    </submittedName>
</protein>
<dbReference type="PANTHER" id="PTHR43333:SF1">
    <property type="entry name" value="D-ISOMER SPECIFIC 2-HYDROXYACID DEHYDROGENASE NAD-BINDING DOMAIN-CONTAINING PROTEIN"/>
    <property type="match status" value="1"/>
</dbReference>
<dbReference type="InterPro" id="IPR029753">
    <property type="entry name" value="D-isomer_DH_CS"/>
</dbReference>
<gene>
    <name evidence="4" type="ORF">RIF23_11720</name>
</gene>